<gene>
    <name evidence="3" type="ORF">GORHZ_085_00300</name>
</gene>
<protein>
    <submittedName>
        <fullName evidence="3">Putative aldehyde dehydrogenase</fullName>
    </submittedName>
</protein>
<dbReference type="Proteomes" id="UP000008363">
    <property type="component" value="Unassembled WGS sequence"/>
</dbReference>
<dbReference type="Gene3D" id="3.40.309.10">
    <property type="entry name" value="Aldehyde Dehydrogenase, Chain A, domain 2"/>
    <property type="match status" value="1"/>
</dbReference>
<proteinExistence type="predicted"/>
<dbReference type="CDD" id="cd07129">
    <property type="entry name" value="ALDH_KGSADH"/>
    <property type="match status" value="1"/>
</dbReference>
<dbReference type="PANTHER" id="PTHR43353:SF3">
    <property type="entry name" value="ALDEHYDE DEHYDROGENASE-RELATED"/>
    <property type="match status" value="1"/>
</dbReference>
<evidence type="ECO:0000313" key="3">
    <source>
        <dbReference type="EMBL" id="GAB90163.1"/>
    </source>
</evidence>
<dbReference type="PANTHER" id="PTHR43353">
    <property type="entry name" value="SUCCINATE-SEMIALDEHYDE DEHYDROGENASE, MITOCHONDRIAL"/>
    <property type="match status" value="1"/>
</dbReference>
<organism evidence="3 4">
    <name type="scientific">Gordonia rhizosphera NBRC 16068</name>
    <dbReference type="NCBI Taxonomy" id="1108045"/>
    <lineage>
        <taxon>Bacteria</taxon>
        <taxon>Bacillati</taxon>
        <taxon>Actinomycetota</taxon>
        <taxon>Actinomycetes</taxon>
        <taxon>Mycobacteriales</taxon>
        <taxon>Gordoniaceae</taxon>
        <taxon>Gordonia</taxon>
    </lineage>
</organism>
<evidence type="ECO:0000259" key="2">
    <source>
        <dbReference type="Pfam" id="PF00171"/>
    </source>
</evidence>
<dbReference type="Pfam" id="PF00171">
    <property type="entry name" value="Aldedh"/>
    <property type="match status" value="1"/>
</dbReference>
<dbReference type="RefSeq" id="WP_006332785.1">
    <property type="nucleotide sequence ID" value="NZ_BAHC01000085.1"/>
</dbReference>
<dbReference type="eggNOG" id="COG1012">
    <property type="taxonomic scope" value="Bacteria"/>
</dbReference>
<dbReference type="GO" id="GO:0016620">
    <property type="term" value="F:oxidoreductase activity, acting on the aldehyde or oxo group of donors, NAD or NADP as acceptor"/>
    <property type="evidence" value="ECO:0007669"/>
    <property type="project" value="InterPro"/>
</dbReference>
<dbReference type="Gene3D" id="3.40.605.10">
    <property type="entry name" value="Aldehyde Dehydrogenase, Chain A, domain 1"/>
    <property type="match status" value="1"/>
</dbReference>
<reference evidence="3 4" key="1">
    <citation type="submission" date="2012-08" db="EMBL/GenBank/DDBJ databases">
        <title>Whole genome shotgun sequence of Gordonia rhizosphera NBRC 16068.</title>
        <authorList>
            <person name="Takarada H."/>
            <person name="Isaki S."/>
            <person name="Hosoyama A."/>
            <person name="Tsuchikane K."/>
            <person name="Katsumata H."/>
            <person name="Baba S."/>
            <person name="Ohji S."/>
            <person name="Yamazaki S."/>
            <person name="Fujita N."/>
        </authorList>
    </citation>
    <scope>NUCLEOTIDE SEQUENCE [LARGE SCALE GENOMIC DNA]</scope>
    <source>
        <strain evidence="3 4">NBRC 16068</strain>
    </source>
</reference>
<evidence type="ECO:0000313" key="4">
    <source>
        <dbReference type="Proteomes" id="UP000008363"/>
    </source>
</evidence>
<dbReference type="STRING" id="1108045.GORHZ_085_00300"/>
<dbReference type="SUPFAM" id="SSF53720">
    <property type="entry name" value="ALDH-like"/>
    <property type="match status" value="1"/>
</dbReference>
<dbReference type="InterPro" id="IPR016162">
    <property type="entry name" value="Ald_DH_N"/>
</dbReference>
<dbReference type="InterPro" id="IPR016161">
    <property type="entry name" value="Ald_DH/histidinol_DH"/>
</dbReference>
<dbReference type="OrthoDB" id="9770537at2"/>
<sequence length="488" mass="51256">MTATDTMTVDALLSDTTTAELEAVLTAAADCAPHWESVAPRDRARVLNVVADALEAHTDRLVRVAQVETGLPEARLSGEVKRTCVQLRMFADELIDGGFLDVIVDHADPDFALGPRPDLRRYQIPIGPVLVFAASNFPFAFSVAGTDTASALAAGCPVIIKAHPGHPQTSADTAAVVTDALRSAGAPDGVFALIAGVDAGVAALQDNRITAAAFTGSVAGGRALFDIAAARPIPITFFGELGSVNPVIVTAGALHERAAEIADGFVGSFTLGAGQFCTKPGILLVPAGSTIVDAIVERTQQVSPARMLTSRIVDGYRQRLETVTAIPVVTVLVEGRELPHHSGVAQVSPTLLAVSVDRLVAEADTLFEETFGPTAIVVEYHDDGDLCRVLQRLHGTLTVTVHTRTEPTETERAHLQRIISLAASRAGRLVFNGWPTGVAVTAAQHHGGPYPATTAVAHTSVGTTAMRRFLRPITYQDAPVGLLPDALR</sequence>
<dbReference type="EMBL" id="BAHC01000085">
    <property type="protein sequence ID" value="GAB90163.1"/>
    <property type="molecule type" value="Genomic_DNA"/>
</dbReference>
<accession>K6V2E6</accession>
<dbReference type="InterPro" id="IPR016163">
    <property type="entry name" value="Ald_DH_C"/>
</dbReference>
<name>K6V2E6_9ACTN</name>
<keyword evidence="1" id="KW-0560">Oxidoreductase</keyword>
<keyword evidence="4" id="KW-1185">Reference proteome</keyword>
<dbReference type="AlphaFoldDB" id="K6V2E6"/>
<dbReference type="InterPro" id="IPR044151">
    <property type="entry name" value="ALDH_KGSADH"/>
</dbReference>
<comment type="caution">
    <text evidence="3">The sequence shown here is derived from an EMBL/GenBank/DDBJ whole genome shotgun (WGS) entry which is preliminary data.</text>
</comment>
<evidence type="ECO:0000256" key="1">
    <source>
        <dbReference type="ARBA" id="ARBA00023002"/>
    </source>
</evidence>
<dbReference type="InterPro" id="IPR050740">
    <property type="entry name" value="Aldehyde_DH_Superfamily"/>
</dbReference>
<feature type="domain" description="Aldehyde dehydrogenase" evidence="2">
    <location>
        <begin position="13"/>
        <end position="441"/>
    </location>
</feature>
<dbReference type="InterPro" id="IPR015590">
    <property type="entry name" value="Aldehyde_DH_dom"/>
</dbReference>